<keyword evidence="9" id="KW-1185">Reference proteome</keyword>
<feature type="transmembrane region" description="Helical" evidence="6">
    <location>
        <begin position="28"/>
        <end position="53"/>
    </location>
</feature>
<dbReference type="CDD" id="cd14978">
    <property type="entry name" value="7tmA_FMRFamide_R-like"/>
    <property type="match status" value="1"/>
</dbReference>
<dbReference type="PROSITE" id="PS50262">
    <property type="entry name" value="G_PROTEIN_RECEP_F1_2"/>
    <property type="match status" value="1"/>
</dbReference>
<dbReference type="SUPFAM" id="SSF81321">
    <property type="entry name" value="Family A G protein-coupled receptor-like"/>
    <property type="match status" value="1"/>
</dbReference>
<evidence type="ECO:0000256" key="1">
    <source>
        <dbReference type="ARBA" id="ARBA00004370"/>
    </source>
</evidence>
<name>A0A210QRI0_MIZYE</name>
<feature type="transmembrane region" description="Helical" evidence="6">
    <location>
        <begin position="65"/>
        <end position="82"/>
    </location>
</feature>
<dbReference type="PANTHER" id="PTHR46641:SF2">
    <property type="entry name" value="FMRFAMIDE RECEPTOR"/>
    <property type="match status" value="1"/>
</dbReference>
<keyword evidence="3 6" id="KW-1133">Transmembrane helix</keyword>
<accession>A0A210QRI0</accession>
<dbReference type="InterPro" id="IPR017452">
    <property type="entry name" value="GPCR_Rhodpsn_7TM"/>
</dbReference>
<evidence type="ECO:0000313" key="8">
    <source>
        <dbReference type="EMBL" id="OWF51342.1"/>
    </source>
</evidence>
<comment type="subcellular location">
    <subcellularLocation>
        <location evidence="1">Membrane</location>
    </subcellularLocation>
</comment>
<keyword evidence="4 6" id="KW-0472">Membrane</keyword>
<evidence type="ECO:0000256" key="4">
    <source>
        <dbReference type="ARBA" id="ARBA00023136"/>
    </source>
</evidence>
<dbReference type="Proteomes" id="UP000242188">
    <property type="component" value="Unassembled WGS sequence"/>
</dbReference>
<proteinExistence type="predicted"/>
<dbReference type="PANTHER" id="PTHR46641">
    <property type="entry name" value="FMRFAMIDE RECEPTOR-RELATED"/>
    <property type="match status" value="1"/>
</dbReference>
<evidence type="ECO:0000256" key="5">
    <source>
        <dbReference type="SAM" id="MobiDB-lite"/>
    </source>
</evidence>
<sequence>MANVTPSITVNTTVADDETMALATKMHWVSSVIFGIIFMIIGLTGNSLSILVWRRKVMKSSTGTYLIAQAVADSGLLVFFFITDTIKMIWPEIANSYAYGSFFSYIGYPIFFLFVVCSIWLTVGVTVDRYIQVCWIMHAKTMCNDKRAYTGIGIITFLCFVINLPHFMTYKPVSDDMRSPDEAAFMQTDFGSGEGSMRYEFWVHCMFLVLVPWATIFILNMLIIRQVTRANKRMEEKRSSFASGKVKRSESQITRILLTVTFTFLVLIALQCITQCFFMLKDAAGNRRIINEAFSVAKLGIVINSSINFFLYCLTGRRFRKELGHIMFRHCACARNAYMRESSTGDSNNSSMDKSKSSMTSSSKF</sequence>
<evidence type="ECO:0000259" key="7">
    <source>
        <dbReference type="PROSITE" id="PS50262"/>
    </source>
</evidence>
<reference evidence="8 9" key="1">
    <citation type="journal article" date="2017" name="Nat. Ecol. Evol.">
        <title>Scallop genome provides insights into evolution of bilaterian karyotype and development.</title>
        <authorList>
            <person name="Wang S."/>
            <person name="Zhang J."/>
            <person name="Jiao W."/>
            <person name="Li J."/>
            <person name="Xun X."/>
            <person name="Sun Y."/>
            <person name="Guo X."/>
            <person name="Huan P."/>
            <person name="Dong B."/>
            <person name="Zhang L."/>
            <person name="Hu X."/>
            <person name="Sun X."/>
            <person name="Wang J."/>
            <person name="Zhao C."/>
            <person name="Wang Y."/>
            <person name="Wang D."/>
            <person name="Huang X."/>
            <person name="Wang R."/>
            <person name="Lv J."/>
            <person name="Li Y."/>
            <person name="Zhang Z."/>
            <person name="Liu B."/>
            <person name="Lu W."/>
            <person name="Hui Y."/>
            <person name="Liang J."/>
            <person name="Zhou Z."/>
            <person name="Hou R."/>
            <person name="Li X."/>
            <person name="Liu Y."/>
            <person name="Li H."/>
            <person name="Ning X."/>
            <person name="Lin Y."/>
            <person name="Zhao L."/>
            <person name="Xing Q."/>
            <person name="Dou J."/>
            <person name="Li Y."/>
            <person name="Mao J."/>
            <person name="Guo H."/>
            <person name="Dou H."/>
            <person name="Li T."/>
            <person name="Mu C."/>
            <person name="Jiang W."/>
            <person name="Fu Q."/>
            <person name="Fu X."/>
            <person name="Miao Y."/>
            <person name="Liu J."/>
            <person name="Yu Q."/>
            <person name="Li R."/>
            <person name="Liao H."/>
            <person name="Li X."/>
            <person name="Kong Y."/>
            <person name="Jiang Z."/>
            <person name="Chourrout D."/>
            <person name="Li R."/>
            <person name="Bao Z."/>
        </authorList>
    </citation>
    <scope>NUCLEOTIDE SEQUENCE [LARGE SCALE GENOMIC DNA]</scope>
    <source>
        <strain evidence="8 9">PY_sf001</strain>
    </source>
</reference>
<dbReference type="InterPro" id="IPR052954">
    <property type="entry name" value="GPCR-Ligand_Int"/>
</dbReference>
<feature type="transmembrane region" description="Helical" evidence="6">
    <location>
        <begin position="256"/>
        <end position="280"/>
    </location>
</feature>
<dbReference type="GO" id="GO:0016020">
    <property type="term" value="C:membrane"/>
    <property type="evidence" value="ECO:0007669"/>
    <property type="project" value="UniProtKB-SubCell"/>
</dbReference>
<keyword evidence="8" id="KW-0675">Receptor</keyword>
<dbReference type="EMBL" id="NEDP02002280">
    <property type="protein sequence ID" value="OWF51342.1"/>
    <property type="molecule type" value="Genomic_DNA"/>
</dbReference>
<dbReference type="InterPro" id="IPR000276">
    <property type="entry name" value="GPCR_Rhodpsn"/>
</dbReference>
<evidence type="ECO:0000313" key="9">
    <source>
        <dbReference type="Proteomes" id="UP000242188"/>
    </source>
</evidence>
<feature type="compositionally biased region" description="Low complexity" evidence="5">
    <location>
        <begin position="346"/>
        <end position="365"/>
    </location>
</feature>
<dbReference type="Pfam" id="PF00001">
    <property type="entry name" value="7tm_1"/>
    <property type="match status" value="1"/>
</dbReference>
<evidence type="ECO:0000256" key="6">
    <source>
        <dbReference type="SAM" id="Phobius"/>
    </source>
</evidence>
<feature type="transmembrane region" description="Helical" evidence="6">
    <location>
        <begin position="148"/>
        <end position="168"/>
    </location>
</feature>
<feature type="transmembrane region" description="Helical" evidence="6">
    <location>
        <begin position="201"/>
        <end position="224"/>
    </location>
</feature>
<protein>
    <submittedName>
        <fullName evidence="8">FMRFamide receptor</fullName>
    </submittedName>
</protein>
<feature type="domain" description="G-protein coupled receptors family 1 profile" evidence="7">
    <location>
        <begin position="45"/>
        <end position="312"/>
    </location>
</feature>
<organism evidence="8 9">
    <name type="scientific">Mizuhopecten yessoensis</name>
    <name type="common">Japanese scallop</name>
    <name type="synonym">Patinopecten yessoensis</name>
    <dbReference type="NCBI Taxonomy" id="6573"/>
    <lineage>
        <taxon>Eukaryota</taxon>
        <taxon>Metazoa</taxon>
        <taxon>Spiralia</taxon>
        <taxon>Lophotrochozoa</taxon>
        <taxon>Mollusca</taxon>
        <taxon>Bivalvia</taxon>
        <taxon>Autobranchia</taxon>
        <taxon>Pteriomorphia</taxon>
        <taxon>Pectinida</taxon>
        <taxon>Pectinoidea</taxon>
        <taxon>Pectinidae</taxon>
        <taxon>Mizuhopecten</taxon>
    </lineage>
</organism>
<dbReference type="Gene3D" id="1.20.1070.10">
    <property type="entry name" value="Rhodopsin 7-helix transmembrane proteins"/>
    <property type="match status" value="1"/>
</dbReference>
<comment type="caution">
    <text evidence="8">The sequence shown here is derived from an EMBL/GenBank/DDBJ whole genome shotgun (WGS) entry which is preliminary data.</text>
</comment>
<dbReference type="GO" id="GO:0004930">
    <property type="term" value="F:G protein-coupled receptor activity"/>
    <property type="evidence" value="ECO:0007669"/>
    <property type="project" value="InterPro"/>
</dbReference>
<dbReference type="PRINTS" id="PR00237">
    <property type="entry name" value="GPCRRHODOPSN"/>
</dbReference>
<evidence type="ECO:0000256" key="2">
    <source>
        <dbReference type="ARBA" id="ARBA00022692"/>
    </source>
</evidence>
<dbReference type="AlphaFoldDB" id="A0A210QRI0"/>
<evidence type="ECO:0000256" key="3">
    <source>
        <dbReference type="ARBA" id="ARBA00022989"/>
    </source>
</evidence>
<keyword evidence="2 6" id="KW-0812">Transmembrane</keyword>
<feature type="transmembrane region" description="Helical" evidence="6">
    <location>
        <begin position="292"/>
        <end position="314"/>
    </location>
</feature>
<feature type="transmembrane region" description="Helical" evidence="6">
    <location>
        <begin position="102"/>
        <end position="127"/>
    </location>
</feature>
<dbReference type="OrthoDB" id="10011262at2759"/>
<gene>
    <name evidence="8" type="ORF">KP79_PYT24692</name>
</gene>
<feature type="region of interest" description="Disordered" evidence="5">
    <location>
        <begin position="342"/>
        <end position="365"/>
    </location>
</feature>